<feature type="transmembrane region" description="Helical" evidence="6">
    <location>
        <begin position="187"/>
        <end position="207"/>
    </location>
</feature>
<gene>
    <name evidence="7" type="ORF">NF708_06890</name>
</gene>
<dbReference type="EMBL" id="JAMWGI010000003">
    <property type="protein sequence ID" value="MDG6193723.1"/>
    <property type="molecule type" value="Genomic_DNA"/>
</dbReference>
<evidence type="ECO:0000256" key="6">
    <source>
        <dbReference type="SAM" id="Phobius"/>
    </source>
</evidence>
<dbReference type="GO" id="GO:0005886">
    <property type="term" value="C:plasma membrane"/>
    <property type="evidence" value="ECO:0007669"/>
    <property type="project" value="UniProtKB-SubCell"/>
</dbReference>
<dbReference type="InterPro" id="IPR011701">
    <property type="entry name" value="MFS"/>
</dbReference>
<organism evidence="7 8">
    <name type="scientific">Lactococcus formosensis</name>
    <dbReference type="NCBI Taxonomy" id="1281486"/>
    <lineage>
        <taxon>Bacteria</taxon>
        <taxon>Bacillati</taxon>
        <taxon>Bacillota</taxon>
        <taxon>Bacilli</taxon>
        <taxon>Lactobacillales</taxon>
        <taxon>Streptococcaceae</taxon>
        <taxon>Lactococcus</taxon>
    </lineage>
</organism>
<protein>
    <submittedName>
        <fullName evidence="7">MFS transporter</fullName>
    </submittedName>
</protein>
<proteinExistence type="predicted"/>
<evidence type="ECO:0000256" key="3">
    <source>
        <dbReference type="ARBA" id="ARBA00022692"/>
    </source>
</evidence>
<dbReference type="GO" id="GO:0022857">
    <property type="term" value="F:transmembrane transporter activity"/>
    <property type="evidence" value="ECO:0007669"/>
    <property type="project" value="InterPro"/>
</dbReference>
<comment type="subcellular location">
    <subcellularLocation>
        <location evidence="1">Cell membrane</location>
        <topology evidence="1">Multi-pass membrane protein</topology>
    </subcellularLocation>
</comment>
<evidence type="ECO:0000256" key="5">
    <source>
        <dbReference type="ARBA" id="ARBA00023136"/>
    </source>
</evidence>
<dbReference type="PANTHER" id="PTHR42718">
    <property type="entry name" value="MAJOR FACILITATOR SUPERFAMILY MULTIDRUG TRANSPORTER MFSC"/>
    <property type="match status" value="1"/>
</dbReference>
<dbReference type="PANTHER" id="PTHR42718:SF9">
    <property type="entry name" value="MAJOR FACILITATOR SUPERFAMILY MULTIDRUG TRANSPORTER MFSC"/>
    <property type="match status" value="1"/>
</dbReference>
<evidence type="ECO:0000313" key="7">
    <source>
        <dbReference type="EMBL" id="MDG6193723.1"/>
    </source>
</evidence>
<keyword evidence="3 6" id="KW-0812">Transmembrane</keyword>
<keyword evidence="2" id="KW-0813">Transport</keyword>
<keyword evidence="5 6" id="KW-0472">Membrane</keyword>
<comment type="caution">
    <text evidence="7">The sequence shown here is derived from an EMBL/GenBank/DDBJ whole genome shotgun (WGS) entry which is preliminary data.</text>
</comment>
<dbReference type="Gene3D" id="1.20.1250.20">
    <property type="entry name" value="MFS general substrate transporter like domains"/>
    <property type="match status" value="1"/>
</dbReference>
<evidence type="ECO:0000256" key="4">
    <source>
        <dbReference type="ARBA" id="ARBA00022989"/>
    </source>
</evidence>
<dbReference type="Pfam" id="PF07690">
    <property type="entry name" value="MFS_1"/>
    <property type="match status" value="1"/>
</dbReference>
<sequence>MALHLHLFTSINCCIPNYWPFLASRREKTNDKKTGASTSIGTFCHVFRLHFSFECRTNSDLCNSLYYRYFKCSPLCLLYNRKETLIELSILRHRKFVALLFALLVYQGLLLGLSFILPNFIQVSAEYSSAVAGLFMFPGALVGAILAPISGKILDQVGAKKPITFGLLTASLGIVLLFIFLPTQSLLLLLIAHIVMMLGLGVSYSNLMTSSLSTLSSEELSDGNALVNTSQQFIGAIATALVANILSVFQHAQGFKEGTQFGTSVILILFFVLVILGLFASYSALKKRG</sequence>
<dbReference type="InterPro" id="IPR036259">
    <property type="entry name" value="MFS_trans_sf"/>
</dbReference>
<evidence type="ECO:0000313" key="8">
    <source>
        <dbReference type="Proteomes" id="UP001153203"/>
    </source>
</evidence>
<dbReference type="AlphaFoldDB" id="A0A9X4P7L3"/>
<feature type="transmembrane region" description="Helical" evidence="6">
    <location>
        <begin position="233"/>
        <end position="252"/>
    </location>
</feature>
<feature type="transmembrane region" description="Helical" evidence="6">
    <location>
        <begin position="129"/>
        <end position="151"/>
    </location>
</feature>
<feature type="transmembrane region" description="Helical" evidence="6">
    <location>
        <begin position="163"/>
        <end position="181"/>
    </location>
</feature>
<name>A0A9X4P7L3_9LACT</name>
<feature type="transmembrane region" description="Helical" evidence="6">
    <location>
        <begin position="264"/>
        <end position="285"/>
    </location>
</feature>
<dbReference type="Proteomes" id="UP001153203">
    <property type="component" value="Unassembled WGS sequence"/>
</dbReference>
<evidence type="ECO:0000256" key="2">
    <source>
        <dbReference type="ARBA" id="ARBA00022448"/>
    </source>
</evidence>
<evidence type="ECO:0000256" key="1">
    <source>
        <dbReference type="ARBA" id="ARBA00004651"/>
    </source>
</evidence>
<reference evidence="7" key="1">
    <citation type="submission" date="2022-06" db="EMBL/GenBank/DDBJ databases">
        <title>Lactococcus from bovine mastitis in China.</title>
        <authorList>
            <person name="Lin Y."/>
            <person name="Han B."/>
        </authorList>
    </citation>
    <scope>NUCLEOTIDE SEQUENCE</scope>
    <source>
        <strain evidence="7">Hebei-B-39</strain>
    </source>
</reference>
<dbReference type="SUPFAM" id="SSF103473">
    <property type="entry name" value="MFS general substrate transporter"/>
    <property type="match status" value="1"/>
</dbReference>
<feature type="transmembrane region" description="Helical" evidence="6">
    <location>
        <begin position="96"/>
        <end position="117"/>
    </location>
</feature>
<keyword evidence="4 6" id="KW-1133">Transmembrane helix</keyword>
<accession>A0A9X4P7L3</accession>